<proteinExistence type="predicted"/>
<reference evidence="2 3" key="1">
    <citation type="submission" date="2019-08" db="EMBL/GenBank/DDBJ databases">
        <title>Phlebobacter frassis gen. nov. sp. nov., a new member of family Sphingobacteriaceae isolated from sand fly rearing media.</title>
        <authorList>
            <person name="Kakumanu M.L."/>
            <person name="Marayati B.F."/>
            <person name="Wada-Katsumata A."/>
            <person name="Wasserberg G."/>
            <person name="Schal C."/>
            <person name="Apperson C.S."/>
            <person name="Ponnusamy L."/>
        </authorList>
    </citation>
    <scope>NUCLEOTIDE SEQUENCE [LARGE SCALE GENOMIC DNA]</scope>
    <source>
        <strain evidence="2 3">SSI9</strain>
    </source>
</reference>
<evidence type="ECO:0000256" key="1">
    <source>
        <dbReference type="SAM" id="Coils"/>
    </source>
</evidence>
<dbReference type="EMBL" id="VTAV01000005">
    <property type="protein sequence ID" value="TYR36232.1"/>
    <property type="molecule type" value="Genomic_DNA"/>
</dbReference>
<dbReference type="AlphaFoldDB" id="A0A5D4H7G9"/>
<feature type="coiled-coil region" evidence="1">
    <location>
        <begin position="27"/>
        <end position="54"/>
    </location>
</feature>
<organism evidence="2 3">
    <name type="scientific">Sphingobacterium phlebotomi</name>
    <dbReference type="NCBI Taxonomy" id="2605433"/>
    <lineage>
        <taxon>Bacteria</taxon>
        <taxon>Pseudomonadati</taxon>
        <taxon>Bacteroidota</taxon>
        <taxon>Sphingobacteriia</taxon>
        <taxon>Sphingobacteriales</taxon>
        <taxon>Sphingobacteriaceae</taxon>
        <taxon>Sphingobacterium</taxon>
    </lineage>
</organism>
<evidence type="ECO:0008006" key="4">
    <source>
        <dbReference type="Google" id="ProtNLM"/>
    </source>
</evidence>
<dbReference type="PROSITE" id="PS51257">
    <property type="entry name" value="PROKAR_LIPOPROTEIN"/>
    <property type="match status" value="1"/>
</dbReference>
<name>A0A5D4H7G9_9SPHI</name>
<evidence type="ECO:0000313" key="2">
    <source>
        <dbReference type="EMBL" id="TYR36232.1"/>
    </source>
</evidence>
<dbReference type="Proteomes" id="UP000322362">
    <property type="component" value="Unassembled WGS sequence"/>
</dbReference>
<gene>
    <name evidence="2" type="ORF">FXV77_09975</name>
</gene>
<evidence type="ECO:0000313" key="3">
    <source>
        <dbReference type="Proteomes" id="UP000322362"/>
    </source>
</evidence>
<accession>A0A5D4H7G9</accession>
<sequence length="195" mass="22183">MTVRFYLTYLVIILLVSCGQDSGKQALADREKALEKREQNMASIEEEYHTLLKMRDSLRASESIPLEGDTASSHEPWPDNVLGEWNNRMVCRASRCANYVVGDQRHEVWRFYSDSIGSYVQVVNNDEHTRIFKGQQNGNEITLHVLADTNMTKNSVTRRAQLDDITPSVMRGTLVLTGKNNCETVFSVELTPRAK</sequence>
<keyword evidence="1" id="KW-0175">Coiled coil</keyword>
<comment type="caution">
    <text evidence="2">The sequence shown here is derived from an EMBL/GenBank/DDBJ whole genome shotgun (WGS) entry which is preliminary data.</text>
</comment>
<protein>
    <recommendedName>
        <fullName evidence="4">Lipoprotein</fullName>
    </recommendedName>
</protein>
<keyword evidence="3" id="KW-1185">Reference proteome</keyword>
<dbReference type="RefSeq" id="WP_148919083.1">
    <property type="nucleotide sequence ID" value="NZ_VTAV01000005.1"/>
</dbReference>